<keyword evidence="2" id="KW-0687">Ribonucleoprotein</keyword>
<dbReference type="OrthoDB" id="10052321at2759"/>
<dbReference type="KEGG" id="char:105912915"/>
<dbReference type="AlphaFoldDB" id="A0A6P8G2Z1"/>
<evidence type="ECO:0000313" key="1">
    <source>
        <dbReference type="Proteomes" id="UP000515152"/>
    </source>
</evidence>
<dbReference type="PANTHER" id="PTHR13071:SF4">
    <property type="entry name" value="SMALL RIBOSOMAL SUBUNIT PROTEIN MS22"/>
    <property type="match status" value="1"/>
</dbReference>
<proteinExistence type="predicted"/>
<dbReference type="RefSeq" id="XP_031429940.1">
    <property type="nucleotide sequence ID" value="XM_031574080.2"/>
</dbReference>
<dbReference type="GeneID" id="105912915"/>
<dbReference type="Proteomes" id="UP000515152">
    <property type="component" value="Chromosome 9"/>
</dbReference>
<dbReference type="CTD" id="56945"/>
<dbReference type="Pfam" id="PF10245">
    <property type="entry name" value="MRP-S22"/>
    <property type="match status" value="1"/>
</dbReference>
<dbReference type="InterPro" id="IPR019374">
    <property type="entry name" value="Ribosomal_mS22"/>
</dbReference>
<evidence type="ECO:0000313" key="2">
    <source>
        <dbReference type="RefSeq" id="XP_031429940.1"/>
    </source>
</evidence>
<dbReference type="GO" id="GO:0005763">
    <property type="term" value="C:mitochondrial small ribosomal subunit"/>
    <property type="evidence" value="ECO:0007669"/>
    <property type="project" value="TreeGrafter"/>
</dbReference>
<sequence length="331" mass="37363">MAALTALRGLVRRTSHIREPCLVLRAVRSGTGRSLCSAAHSNACFSDPEVQGLLKSMTGCDLQKVFRPVQQSALKPPTYKLLTDQQLQEAAGRAERDAEDLLQMPPELEERAPVSDLLAHDAILEGADSANLVFTDITLNVPHRERFMVVREPSGALRKASWEERDRVLQIYFPRAGRKLTPPSLFQDDNLKVALSEDRHEEVLRRSLVQFEPDSAEYKRVQSLVYEDIEKRGKFELLHSTRFFGGLVWHLTRAKRIDTLLIDMLHRDLVEDAVCLVQLFHLLHPQCESAQHTHTSGVELLKLYGQLDSQRKGVIELALQTYEQAAALTSA</sequence>
<reference evidence="2" key="1">
    <citation type="submission" date="2025-08" db="UniProtKB">
        <authorList>
            <consortium name="RefSeq"/>
        </authorList>
    </citation>
    <scope>IDENTIFICATION</scope>
</reference>
<keyword evidence="1" id="KW-1185">Reference proteome</keyword>
<dbReference type="GO" id="GO:0003735">
    <property type="term" value="F:structural constituent of ribosome"/>
    <property type="evidence" value="ECO:0007669"/>
    <property type="project" value="TreeGrafter"/>
</dbReference>
<keyword evidence="2" id="KW-0689">Ribosomal protein</keyword>
<accession>A0A6P8G2Z1</accession>
<dbReference type="PANTHER" id="PTHR13071">
    <property type="entry name" value="MITOCHONDRIAL 28S RIBOSOMAL PROTEIN S22"/>
    <property type="match status" value="1"/>
</dbReference>
<organism evidence="1 2">
    <name type="scientific">Clupea harengus</name>
    <name type="common">Atlantic herring</name>
    <dbReference type="NCBI Taxonomy" id="7950"/>
    <lineage>
        <taxon>Eukaryota</taxon>
        <taxon>Metazoa</taxon>
        <taxon>Chordata</taxon>
        <taxon>Craniata</taxon>
        <taxon>Vertebrata</taxon>
        <taxon>Euteleostomi</taxon>
        <taxon>Actinopterygii</taxon>
        <taxon>Neopterygii</taxon>
        <taxon>Teleostei</taxon>
        <taxon>Clupei</taxon>
        <taxon>Clupeiformes</taxon>
        <taxon>Clupeoidei</taxon>
        <taxon>Clupeidae</taxon>
        <taxon>Clupea</taxon>
    </lineage>
</organism>
<protein>
    <submittedName>
        <fullName evidence="2">28S ribosomal protein S22, mitochondrial</fullName>
    </submittedName>
</protein>
<name>A0A6P8G2Z1_CLUHA</name>
<gene>
    <name evidence="2" type="primary">mrps22</name>
</gene>